<dbReference type="InterPro" id="IPR012938">
    <property type="entry name" value="Glc/Sorbosone_DH"/>
</dbReference>
<sequence>MKRSLLVLTFSAIVTSLALAAPSATLVVEHLKNPVYLTAPENSNDYLYILEKEGVIKIYDRKSKELLKTPFLDIKNKIKIKMNEQGLLGMAFSPSFSSDKRFYLYYTDNKGDTKVVRYTANSKTKTDKSSEEVLLTQGQDFKNHNGGWVDFGPDGMLYIGFGDGGKANDTKQRAQDLTTFLGKLLRIDVSGPKSYSIPKDNPFHGSTKARPEILSYGLRNPWRCAWNGQTLIIADVGQNAWEEVNVVDYNDLFSANFGWPQLEGTHKTKNSKAKKKNPGKRIKPVYEYKHDTKSTGGFSITGGAVYNGSVKELQGRYVFADYVKPHIWSAQITQGKLTDLKHHKADFSQDGKEIKQVASFATDPQGEMYIISHQGKIYQITD</sequence>
<reference evidence="3 4" key="1">
    <citation type="submission" date="2016-12" db="EMBL/GenBank/DDBJ databases">
        <title>Study of bacterial adaptation to deep sea.</title>
        <authorList>
            <person name="Song J."/>
            <person name="Yoshizawa S."/>
            <person name="Kogure K."/>
        </authorList>
    </citation>
    <scope>NUCLEOTIDE SEQUENCE [LARGE SCALE GENOMIC DNA]</scope>
    <source>
        <strain evidence="3 4">SAORIC-165</strain>
    </source>
</reference>
<dbReference type="PANTHER" id="PTHR19328:SF75">
    <property type="entry name" value="ALDOSE SUGAR DEHYDROGENASE YLII"/>
    <property type="match status" value="1"/>
</dbReference>
<organism evidence="3 4">
    <name type="scientific">Rubritalea profundi</name>
    <dbReference type="NCBI Taxonomy" id="1658618"/>
    <lineage>
        <taxon>Bacteria</taxon>
        <taxon>Pseudomonadati</taxon>
        <taxon>Verrucomicrobiota</taxon>
        <taxon>Verrucomicrobiia</taxon>
        <taxon>Verrucomicrobiales</taxon>
        <taxon>Rubritaleaceae</taxon>
        <taxon>Rubritalea</taxon>
    </lineage>
</organism>
<gene>
    <name evidence="3" type="ORF">BSZ32_15735</name>
</gene>
<dbReference type="OrthoDB" id="9770043at2"/>
<dbReference type="RefSeq" id="WP_105044302.1">
    <property type="nucleotide sequence ID" value="NZ_MQWA01000001.1"/>
</dbReference>
<comment type="caution">
    <text evidence="3">The sequence shown here is derived from an EMBL/GenBank/DDBJ whole genome shotgun (WGS) entry which is preliminary data.</text>
</comment>
<dbReference type="PANTHER" id="PTHR19328">
    <property type="entry name" value="HEDGEHOG-INTERACTING PROTEIN"/>
    <property type="match status" value="1"/>
</dbReference>
<evidence type="ECO:0000313" key="3">
    <source>
        <dbReference type="EMBL" id="PQJ29788.1"/>
    </source>
</evidence>
<dbReference type="InterPro" id="IPR011042">
    <property type="entry name" value="6-blade_b-propeller_TolB-like"/>
</dbReference>
<dbReference type="EMBL" id="MQWA01000001">
    <property type="protein sequence ID" value="PQJ29788.1"/>
    <property type="molecule type" value="Genomic_DNA"/>
</dbReference>
<dbReference type="AlphaFoldDB" id="A0A2S7U439"/>
<keyword evidence="1" id="KW-0732">Signal</keyword>
<keyword evidence="4" id="KW-1185">Reference proteome</keyword>
<feature type="chain" id="PRO_5015734101" description="Glucose/Sorbosone dehydrogenase domain-containing protein" evidence="1">
    <location>
        <begin position="21"/>
        <end position="382"/>
    </location>
</feature>
<feature type="signal peptide" evidence="1">
    <location>
        <begin position="1"/>
        <end position="20"/>
    </location>
</feature>
<dbReference type="SUPFAM" id="SSF50952">
    <property type="entry name" value="Soluble quinoprotein glucose dehydrogenase"/>
    <property type="match status" value="1"/>
</dbReference>
<accession>A0A2S7U439</accession>
<evidence type="ECO:0000256" key="1">
    <source>
        <dbReference type="SAM" id="SignalP"/>
    </source>
</evidence>
<dbReference type="Gene3D" id="2.120.10.30">
    <property type="entry name" value="TolB, C-terminal domain"/>
    <property type="match status" value="1"/>
</dbReference>
<protein>
    <recommendedName>
        <fullName evidence="2">Glucose/Sorbosone dehydrogenase domain-containing protein</fullName>
    </recommendedName>
</protein>
<evidence type="ECO:0000259" key="2">
    <source>
        <dbReference type="Pfam" id="PF07995"/>
    </source>
</evidence>
<name>A0A2S7U439_9BACT</name>
<dbReference type="Pfam" id="PF07995">
    <property type="entry name" value="GSDH"/>
    <property type="match status" value="1"/>
</dbReference>
<proteinExistence type="predicted"/>
<feature type="domain" description="Glucose/Sorbosone dehydrogenase" evidence="2">
    <location>
        <begin position="46"/>
        <end position="377"/>
    </location>
</feature>
<evidence type="ECO:0000313" key="4">
    <source>
        <dbReference type="Proteomes" id="UP000239907"/>
    </source>
</evidence>
<dbReference type="InterPro" id="IPR011041">
    <property type="entry name" value="Quinoprot_gluc/sorb_DH_b-prop"/>
</dbReference>
<dbReference type="Proteomes" id="UP000239907">
    <property type="component" value="Unassembled WGS sequence"/>
</dbReference>